<dbReference type="SUPFAM" id="SSF51735">
    <property type="entry name" value="NAD(P)-binding Rossmann-fold domains"/>
    <property type="match status" value="1"/>
</dbReference>
<dbReference type="Proteomes" id="UP000198767">
    <property type="component" value="Unassembled WGS sequence"/>
</dbReference>
<reference evidence="3 4" key="1">
    <citation type="submission" date="2016-10" db="EMBL/GenBank/DDBJ databases">
        <authorList>
            <person name="de Groot N.N."/>
        </authorList>
    </citation>
    <scope>NUCLEOTIDE SEQUENCE [LARGE SCALE GENOMIC DNA]</scope>
    <source>
        <strain evidence="3 4">U95</strain>
    </source>
</reference>
<dbReference type="AlphaFoldDB" id="A0A1G5RA26"/>
<proteinExistence type="inferred from homology"/>
<sequence>MNLESRHIIVTGAGAGIGLGVARQCVAAGATVTGMDWKTDGKDQLTRLGAHFMQVDVMKPEQFQEAVVTAHDRVGRLDGMVNNAGTTIKRDFLEMSVEDMDMLWEVNQRSVLVGTQAAARLMVGKGGSIVNLASVHATTSNPGHEAYAGTKGAIKAMTRSMAWSLGPRGVRVNTLSPAMTQTEIVIDAMKDPENAETFRSWGADHEVSTVDEIGAAAVFLLSNAASALNGTDLVADRAMTALLWPQLEKAG</sequence>
<evidence type="ECO:0000313" key="4">
    <source>
        <dbReference type="Proteomes" id="UP000198767"/>
    </source>
</evidence>
<organism evidence="3 4">
    <name type="scientific">Epibacterium ulvae</name>
    <dbReference type="NCBI Taxonomy" id="1156985"/>
    <lineage>
        <taxon>Bacteria</taxon>
        <taxon>Pseudomonadati</taxon>
        <taxon>Pseudomonadota</taxon>
        <taxon>Alphaproteobacteria</taxon>
        <taxon>Rhodobacterales</taxon>
        <taxon>Roseobacteraceae</taxon>
        <taxon>Epibacterium</taxon>
    </lineage>
</organism>
<protein>
    <submittedName>
        <fullName evidence="3">3-oxoacyl-[acyl-carrier protein] reductase</fullName>
    </submittedName>
</protein>
<dbReference type="Pfam" id="PF13561">
    <property type="entry name" value="adh_short_C2"/>
    <property type="match status" value="1"/>
</dbReference>
<dbReference type="CDD" id="cd05233">
    <property type="entry name" value="SDR_c"/>
    <property type="match status" value="1"/>
</dbReference>
<name>A0A1G5RA26_9RHOB</name>
<evidence type="ECO:0000256" key="2">
    <source>
        <dbReference type="ARBA" id="ARBA00023002"/>
    </source>
</evidence>
<evidence type="ECO:0000313" key="3">
    <source>
        <dbReference type="EMBL" id="SCZ70915.1"/>
    </source>
</evidence>
<dbReference type="InterPro" id="IPR036291">
    <property type="entry name" value="NAD(P)-bd_dom_sf"/>
</dbReference>
<dbReference type="STRING" id="1156985.SAMN04488118_11145"/>
<dbReference type="PRINTS" id="PR00081">
    <property type="entry name" value="GDHRDH"/>
</dbReference>
<dbReference type="FunFam" id="3.40.50.720:FF:000084">
    <property type="entry name" value="Short-chain dehydrogenase reductase"/>
    <property type="match status" value="1"/>
</dbReference>
<accession>A0A1G5RA26</accession>
<dbReference type="GO" id="GO:0016491">
    <property type="term" value="F:oxidoreductase activity"/>
    <property type="evidence" value="ECO:0007669"/>
    <property type="project" value="UniProtKB-KW"/>
</dbReference>
<dbReference type="EMBL" id="FMWG01000011">
    <property type="protein sequence ID" value="SCZ70915.1"/>
    <property type="molecule type" value="Genomic_DNA"/>
</dbReference>
<dbReference type="OrthoDB" id="286404at2"/>
<dbReference type="PRINTS" id="PR00080">
    <property type="entry name" value="SDRFAMILY"/>
</dbReference>
<gene>
    <name evidence="3" type="ORF">SAMN04488118_11145</name>
</gene>
<evidence type="ECO:0000256" key="1">
    <source>
        <dbReference type="ARBA" id="ARBA00006484"/>
    </source>
</evidence>
<dbReference type="RefSeq" id="WP_090220458.1">
    <property type="nucleotide sequence ID" value="NZ_CANMPF010000011.1"/>
</dbReference>
<comment type="similarity">
    <text evidence="1">Belongs to the short-chain dehydrogenases/reductases (SDR) family.</text>
</comment>
<dbReference type="Gene3D" id="3.40.50.720">
    <property type="entry name" value="NAD(P)-binding Rossmann-like Domain"/>
    <property type="match status" value="1"/>
</dbReference>
<dbReference type="InterPro" id="IPR020904">
    <property type="entry name" value="Sc_DH/Rdtase_CS"/>
</dbReference>
<dbReference type="PROSITE" id="PS00061">
    <property type="entry name" value="ADH_SHORT"/>
    <property type="match status" value="1"/>
</dbReference>
<keyword evidence="2" id="KW-0560">Oxidoreductase</keyword>
<dbReference type="InterPro" id="IPR002347">
    <property type="entry name" value="SDR_fam"/>
</dbReference>
<keyword evidence="4" id="KW-1185">Reference proteome</keyword>
<dbReference type="PANTHER" id="PTHR43180:SF66">
    <property type="entry name" value="SHORT-CHAIN DEHYDROGENASE_REDUCTASE FAMILY PROTEIN"/>
    <property type="match status" value="1"/>
</dbReference>
<dbReference type="PANTHER" id="PTHR43180">
    <property type="entry name" value="3-OXOACYL-(ACYL-CARRIER-PROTEIN) REDUCTASE (AFU_ORTHOLOGUE AFUA_6G11210)"/>
    <property type="match status" value="1"/>
</dbReference>